<dbReference type="EC" id="3.1.4.58" evidence="2"/>
<evidence type="ECO:0000256" key="1">
    <source>
        <dbReference type="ARBA" id="ARBA00022801"/>
    </source>
</evidence>
<organism evidence="3 4">
    <name type="scientific">Pontibacter toksunensis</name>
    <dbReference type="NCBI Taxonomy" id="1332631"/>
    <lineage>
        <taxon>Bacteria</taxon>
        <taxon>Pseudomonadati</taxon>
        <taxon>Bacteroidota</taxon>
        <taxon>Cytophagia</taxon>
        <taxon>Cytophagales</taxon>
        <taxon>Hymenobacteraceae</taxon>
        <taxon>Pontibacter</taxon>
    </lineage>
</organism>
<feature type="short sequence motif" description="HXTX 1" evidence="2">
    <location>
        <begin position="42"/>
        <end position="45"/>
    </location>
</feature>
<evidence type="ECO:0000313" key="4">
    <source>
        <dbReference type="Proteomes" id="UP001597641"/>
    </source>
</evidence>
<dbReference type="Gene3D" id="3.90.1140.10">
    <property type="entry name" value="Cyclic phosphodiesterase"/>
    <property type="match status" value="1"/>
</dbReference>
<dbReference type="PANTHER" id="PTHR35561">
    <property type="entry name" value="RNA 2',3'-CYCLIC PHOSPHODIESTERASE"/>
    <property type="match status" value="1"/>
</dbReference>
<dbReference type="HAMAP" id="MF_01940">
    <property type="entry name" value="RNA_CPDase"/>
    <property type="match status" value="1"/>
</dbReference>
<dbReference type="NCBIfam" id="TIGR02258">
    <property type="entry name" value="2_5_ligase"/>
    <property type="match status" value="1"/>
</dbReference>
<gene>
    <name evidence="3" type="primary">thpR</name>
    <name evidence="3" type="ORF">ACFS7Z_19145</name>
</gene>
<evidence type="ECO:0000256" key="2">
    <source>
        <dbReference type="HAMAP-Rule" id="MF_01940"/>
    </source>
</evidence>
<dbReference type="InterPro" id="IPR004175">
    <property type="entry name" value="RNA_CPDase"/>
</dbReference>
<dbReference type="InterPro" id="IPR009097">
    <property type="entry name" value="Cyclic_Pdiesterase"/>
</dbReference>
<comment type="catalytic activity">
    <reaction evidence="2">
        <text>a 3'-end 2',3'-cyclophospho-ribonucleotide-RNA + H2O = a 3'-end 2'-phospho-ribonucleotide-RNA + H(+)</text>
        <dbReference type="Rhea" id="RHEA:11828"/>
        <dbReference type="Rhea" id="RHEA-COMP:10464"/>
        <dbReference type="Rhea" id="RHEA-COMP:17353"/>
        <dbReference type="ChEBI" id="CHEBI:15377"/>
        <dbReference type="ChEBI" id="CHEBI:15378"/>
        <dbReference type="ChEBI" id="CHEBI:83064"/>
        <dbReference type="ChEBI" id="CHEBI:173113"/>
        <dbReference type="EC" id="3.1.4.58"/>
    </reaction>
</comment>
<accession>A0ABW6BZ79</accession>
<dbReference type="EMBL" id="JBHUOX010000017">
    <property type="protein sequence ID" value="MFD3002496.1"/>
    <property type="molecule type" value="Genomic_DNA"/>
</dbReference>
<keyword evidence="1 2" id="KW-0378">Hydrolase</keyword>
<dbReference type="PANTHER" id="PTHR35561:SF1">
    <property type="entry name" value="RNA 2',3'-CYCLIC PHOSPHODIESTERASE"/>
    <property type="match status" value="1"/>
</dbReference>
<dbReference type="SUPFAM" id="SSF55144">
    <property type="entry name" value="LigT-like"/>
    <property type="match status" value="1"/>
</dbReference>
<proteinExistence type="inferred from homology"/>
<feature type="active site" description="Proton acceptor" evidence="2">
    <location>
        <position position="126"/>
    </location>
</feature>
<evidence type="ECO:0000313" key="3">
    <source>
        <dbReference type="EMBL" id="MFD3002496.1"/>
    </source>
</evidence>
<feature type="short sequence motif" description="HXTX 2" evidence="2">
    <location>
        <begin position="126"/>
        <end position="129"/>
    </location>
</feature>
<dbReference type="Pfam" id="PF13563">
    <property type="entry name" value="2_5_RNA_ligase2"/>
    <property type="match status" value="1"/>
</dbReference>
<comment type="function">
    <text evidence="2">Hydrolyzes RNA 2',3'-cyclic phosphodiester to an RNA 2'-phosphomonoester.</text>
</comment>
<comment type="similarity">
    <text evidence="2">Belongs to the 2H phosphoesterase superfamily. ThpR family.</text>
</comment>
<dbReference type="Proteomes" id="UP001597641">
    <property type="component" value="Unassembled WGS sequence"/>
</dbReference>
<name>A0ABW6BZ79_9BACT</name>
<protein>
    <recommendedName>
        <fullName evidence="2">RNA 2',3'-cyclic phosphodiesterase</fullName>
        <shortName evidence="2">RNA 2',3'-CPDase</shortName>
        <ecNumber evidence="2">3.1.4.58</ecNumber>
    </recommendedName>
</protein>
<sequence length="181" mass="20436">MKDAIRLFVAATLPEALKQELQEQLQVYNHPSVRPVPHQNLHLTLFFLGNVPVQQLPDIKQTIREVAQRHQPFVLDFGCTEPGPKPKSPRLIWARFAELLAFEQLSHDLAQALSAEPPKKQKAIPHVTVARFKKDKSVPNNLFTITAKEPLQLHVPAIALWQSELASPHPVYSVLETYPLG</sequence>
<comment type="caution">
    <text evidence="3">The sequence shown here is derived from an EMBL/GenBank/DDBJ whole genome shotgun (WGS) entry which is preliminary data.</text>
</comment>
<reference evidence="4" key="1">
    <citation type="journal article" date="2019" name="Int. J. Syst. Evol. Microbiol.">
        <title>The Global Catalogue of Microorganisms (GCM) 10K type strain sequencing project: providing services to taxonomists for standard genome sequencing and annotation.</title>
        <authorList>
            <consortium name="The Broad Institute Genomics Platform"/>
            <consortium name="The Broad Institute Genome Sequencing Center for Infectious Disease"/>
            <person name="Wu L."/>
            <person name="Ma J."/>
        </authorList>
    </citation>
    <scope>NUCLEOTIDE SEQUENCE [LARGE SCALE GENOMIC DNA]</scope>
    <source>
        <strain evidence="4">KCTC 23984</strain>
    </source>
</reference>
<keyword evidence="4" id="KW-1185">Reference proteome</keyword>
<feature type="active site" description="Proton donor" evidence="2">
    <location>
        <position position="42"/>
    </location>
</feature>
<dbReference type="RefSeq" id="WP_377487999.1">
    <property type="nucleotide sequence ID" value="NZ_JBHUOX010000017.1"/>
</dbReference>